<evidence type="ECO:0000256" key="10">
    <source>
        <dbReference type="ARBA" id="ARBA00023270"/>
    </source>
</evidence>
<evidence type="ECO:0000256" key="4">
    <source>
        <dbReference type="ARBA" id="ARBA00012086"/>
    </source>
</evidence>
<evidence type="ECO:0000256" key="1">
    <source>
        <dbReference type="ARBA" id="ARBA00003294"/>
    </source>
</evidence>
<proteinExistence type="inferred from homology"/>
<dbReference type="GO" id="GO:0008840">
    <property type="term" value="F:4-hydroxy-tetrahydrodipicolinate synthase activity"/>
    <property type="evidence" value="ECO:0007669"/>
    <property type="project" value="UniProtKB-UniRule"/>
</dbReference>
<dbReference type="RefSeq" id="WP_153727301.1">
    <property type="nucleotide sequence ID" value="NZ_WJNH01000002.1"/>
</dbReference>
<feature type="site" description="Part of a proton relay during catalysis" evidence="12">
    <location>
        <position position="47"/>
    </location>
</feature>
<evidence type="ECO:0000256" key="14">
    <source>
        <dbReference type="PIRSR" id="PIRSR001365-1"/>
    </source>
</evidence>
<gene>
    <name evidence="12 16" type="primary">dapA</name>
    <name evidence="16" type="ORF">GH754_03260</name>
</gene>
<comment type="caution">
    <text evidence="16">The sequence shown here is derived from an EMBL/GenBank/DDBJ whole genome shotgun (WGS) entry which is preliminary data.</text>
</comment>
<comment type="subunit">
    <text evidence="12">Homotetramer; dimer of dimers.</text>
</comment>
<feature type="active site" description="Proton donor/acceptor" evidence="12 14">
    <location>
        <position position="136"/>
    </location>
</feature>
<comment type="pathway">
    <text evidence="2 12">Amino-acid biosynthesis; L-lysine biosynthesis via DAP pathway; (S)-tetrahydrodipicolinate from L-aspartate: step 3/4.</text>
</comment>
<dbReference type="PRINTS" id="PR00146">
    <property type="entry name" value="DHPICSNTHASE"/>
</dbReference>
<dbReference type="UniPathway" id="UPA00034">
    <property type="reaction ID" value="UER00017"/>
</dbReference>
<accession>A0A6G1X2X8</accession>
<evidence type="ECO:0000256" key="3">
    <source>
        <dbReference type="ARBA" id="ARBA00007592"/>
    </source>
</evidence>
<dbReference type="InterPro" id="IPR013785">
    <property type="entry name" value="Aldolase_TIM"/>
</dbReference>
<protein>
    <recommendedName>
        <fullName evidence="4 12">4-hydroxy-tetrahydrodipicolinate synthase</fullName>
        <shortName evidence="12">HTPA synthase</shortName>
        <ecNumber evidence="4 12">4.3.3.7</ecNumber>
    </recommendedName>
</protein>
<dbReference type="InterPro" id="IPR020625">
    <property type="entry name" value="Schiff_base-form_aldolases_AS"/>
</dbReference>
<evidence type="ECO:0000313" key="17">
    <source>
        <dbReference type="Proteomes" id="UP000480185"/>
    </source>
</evidence>
<dbReference type="Proteomes" id="UP000480185">
    <property type="component" value="Unassembled WGS sequence"/>
</dbReference>
<comment type="function">
    <text evidence="1 12">Catalyzes the condensation of (S)-aspartate-beta-semialdehyde [(S)-ASA] and pyruvate to 4-hydroxy-tetrahydrodipicolinate (HTPA).</text>
</comment>
<comment type="caution">
    <text evidence="12">Was originally thought to be a dihydrodipicolinate synthase (DHDPS), catalyzing the condensation of (S)-aspartate-beta-semialdehyde [(S)-ASA] and pyruvate to dihydrodipicolinate (DHDP). However, it was shown in E.coli that the product of the enzymatic reaction is not dihydrodipicolinate but in fact (4S)-4-hydroxy-2,3,4,5-tetrahydro-(2S)-dipicolinic acid (HTPA), and that the consecutive dehydration reaction leading to DHDP is not spontaneous but catalyzed by DapB.</text>
</comment>
<keyword evidence="5 12" id="KW-0963">Cytoplasm</keyword>
<evidence type="ECO:0000256" key="8">
    <source>
        <dbReference type="ARBA" id="ARBA00023154"/>
    </source>
</evidence>
<dbReference type="PANTHER" id="PTHR12128:SF66">
    <property type="entry name" value="4-HYDROXY-2-OXOGLUTARATE ALDOLASE, MITOCHONDRIAL"/>
    <property type="match status" value="1"/>
</dbReference>
<dbReference type="SUPFAM" id="SSF51569">
    <property type="entry name" value="Aldolase"/>
    <property type="match status" value="1"/>
</dbReference>
<evidence type="ECO:0000256" key="12">
    <source>
        <dbReference type="HAMAP-Rule" id="MF_00418"/>
    </source>
</evidence>
<dbReference type="NCBIfam" id="TIGR00674">
    <property type="entry name" value="dapA"/>
    <property type="match status" value="1"/>
</dbReference>
<evidence type="ECO:0000256" key="9">
    <source>
        <dbReference type="ARBA" id="ARBA00023239"/>
    </source>
</evidence>
<sequence>MNVSFGEVLTAMVTPFDARGEVDLEKTKRLVDYLIENGSDGLVVTGTTGESPTLSDQEKAFFYDKVAEYVGGRVPVIAGTGMNDTGATIRLTKEAEKTNVDAIMLVNPYYNKPNQQGLYEHYKTVATQTKLPVILYDVPGRTVVSMTADTVVNLSEIENIVAIKDASGDLDRIAEIIERTSDDFLLYSGDDSLTLPIKALGGDGVISVASHVIGKEMKQMIELYNQGKVTEAAKLHRKLLPIMKGVFIAPSPSPVKAALNMKGVDVGGVRLPLVPLNSQEQEVLENALNSF</sequence>
<feature type="binding site" evidence="12 15">
    <location>
        <position position="206"/>
    </location>
    <ligand>
        <name>pyruvate</name>
        <dbReference type="ChEBI" id="CHEBI:15361"/>
    </ligand>
</feature>
<dbReference type="OrthoDB" id="9782828at2"/>
<dbReference type="PROSITE" id="PS00666">
    <property type="entry name" value="DHDPS_2"/>
    <property type="match status" value="1"/>
</dbReference>
<keyword evidence="10 12" id="KW-0704">Schiff base</keyword>
<dbReference type="EMBL" id="WJNH01000002">
    <property type="protein sequence ID" value="MRG85343.1"/>
    <property type="molecule type" value="Genomic_DNA"/>
</dbReference>
<evidence type="ECO:0000256" key="7">
    <source>
        <dbReference type="ARBA" id="ARBA00022915"/>
    </source>
</evidence>
<evidence type="ECO:0000256" key="5">
    <source>
        <dbReference type="ARBA" id="ARBA00022490"/>
    </source>
</evidence>
<evidence type="ECO:0000256" key="6">
    <source>
        <dbReference type="ARBA" id="ARBA00022605"/>
    </source>
</evidence>
<feature type="binding site" evidence="12 15">
    <location>
        <position position="48"/>
    </location>
    <ligand>
        <name>pyruvate</name>
        <dbReference type="ChEBI" id="CHEBI:15361"/>
    </ligand>
</feature>
<dbReference type="PANTHER" id="PTHR12128">
    <property type="entry name" value="DIHYDRODIPICOLINATE SYNTHASE"/>
    <property type="match status" value="1"/>
</dbReference>
<dbReference type="SMART" id="SM01130">
    <property type="entry name" value="DHDPS"/>
    <property type="match status" value="1"/>
</dbReference>
<keyword evidence="6 12" id="KW-0028">Amino-acid biosynthesis</keyword>
<keyword evidence="9 12" id="KW-0456">Lyase</keyword>
<dbReference type="InterPro" id="IPR005263">
    <property type="entry name" value="DapA"/>
</dbReference>
<evidence type="ECO:0000256" key="13">
    <source>
        <dbReference type="PIRNR" id="PIRNR001365"/>
    </source>
</evidence>
<evidence type="ECO:0000256" key="2">
    <source>
        <dbReference type="ARBA" id="ARBA00005120"/>
    </source>
</evidence>
<dbReference type="PIRSF" id="PIRSF001365">
    <property type="entry name" value="DHDPS"/>
    <property type="match status" value="1"/>
</dbReference>
<dbReference type="GO" id="GO:0009089">
    <property type="term" value="P:lysine biosynthetic process via diaminopimelate"/>
    <property type="evidence" value="ECO:0007669"/>
    <property type="project" value="UniProtKB-UniRule"/>
</dbReference>
<dbReference type="GO" id="GO:0005829">
    <property type="term" value="C:cytosol"/>
    <property type="evidence" value="ECO:0007669"/>
    <property type="project" value="TreeGrafter"/>
</dbReference>
<feature type="site" description="Part of a proton relay during catalysis" evidence="12">
    <location>
        <position position="110"/>
    </location>
</feature>
<organism evidence="16 17">
    <name type="scientific">Salinibacillus xinjiangensis</name>
    <dbReference type="NCBI Taxonomy" id="1229268"/>
    <lineage>
        <taxon>Bacteria</taxon>
        <taxon>Bacillati</taxon>
        <taxon>Bacillota</taxon>
        <taxon>Bacilli</taxon>
        <taxon>Bacillales</taxon>
        <taxon>Bacillaceae</taxon>
        <taxon>Salinibacillus</taxon>
    </lineage>
</organism>
<dbReference type="GO" id="GO:0019877">
    <property type="term" value="P:diaminopimelate biosynthetic process"/>
    <property type="evidence" value="ECO:0007669"/>
    <property type="project" value="UniProtKB-UniRule"/>
</dbReference>
<feature type="active site" description="Schiff-base intermediate with substrate" evidence="12 14">
    <location>
        <position position="164"/>
    </location>
</feature>
<name>A0A6G1X2X8_9BACI</name>
<dbReference type="Gene3D" id="3.20.20.70">
    <property type="entry name" value="Aldolase class I"/>
    <property type="match status" value="1"/>
</dbReference>
<comment type="subcellular location">
    <subcellularLocation>
        <location evidence="12">Cytoplasm</location>
    </subcellularLocation>
</comment>
<dbReference type="InterPro" id="IPR020624">
    <property type="entry name" value="Schiff_base-form_aldolases_CS"/>
</dbReference>
<keyword evidence="17" id="KW-1185">Reference proteome</keyword>
<comment type="catalytic activity">
    <reaction evidence="11 12">
        <text>L-aspartate 4-semialdehyde + pyruvate = (2S,4S)-4-hydroxy-2,3,4,5-tetrahydrodipicolinate + H2O + H(+)</text>
        <dbReference type="Rhea" id="RHEA:34171"/>
        <dbReference type="ChEBI" id="CHEBI:15361"/>
        <dbReference type="ChEBI" id="CHEBI:15377"/>
        <dbReference type="ChEBI" id="CHEBI:15378"/>
        <dbReference type="ChEBI" id="CHEBI:67139"/>
        <dbReference type="ChEBI" id="CHEBI:537519"/>
        <dbReference type="EC" id="4.3.3.7"/>
    </reaction>
</comment>
<evidence type="ECO:0000256" key="15">
    <source>
        <dbReference type="PIRSR" id="PIRSR001365-2"/>
    </source>
</evidence>
<dbReference type="InterPro" id="IPR002220">
    <property type="entry name" value="DapA-like"/>
</dbReference>
<dbReference type="EC" id="4.3.3.7" evidence="4 12"/>
<evidence type="ECO:0000256" key="11">
    <source>
        <dbReference type="ARBA" id="ARBA00047836"/>
    </source>
</evidence>
<dbReference type="HAMAP" id="MF_00418">
    <property type="entry name" value="DapA"/>
    <property type="match status" value="1"/>
</dbReference>
<keyword evidence="7 12" id="KW-0220">Diaminopimelate biosynthesis</keyword>
<evidence type="ECO:0000313" key="16">
    <source>
        <dbReference type="EMBL" id="MRG85343.1"/>
    </source>
</evidence>
<reference evidence="16 17" key="1">
    <citation type="submission" date="2019-11" db="EMBL/GenBank/DDBJ databases">
        <authorList>
            <person name="Li J."/>
        </authorList>
    </citation>
    <scope>NUCLEOTIDE SEQUENCE [LARGE SCALE GENOMIC DNA]</scope>
    <source>
        <strain evidence="16 17">J4</strain>
    </source>
</reference>
<dbReference type="Pfam" id="PF00701">
    <property type="entry name" value="DHDPS"/>
    <property type="match status" value="1"/>
</dbReference>
<dbReference type="PROSITE" id="PS00665">
    <property type="entry name" value="DHDPS_1"/>
    <property type="match status" value="1"/>
</dbReference>
<keyword evidence="8 12" id="KW-0457">Lysine biosynthesis</keyword>
<dbReference type="CDD" id="cd00950">
    <property type="entry name" value="DHDPS"/>
    <property type="match status" value="1"/>
</dbReference>
<dbReference type="AlphaFoldDB" id="A0A6G1X2X8"/>
<comment type="similarity">
    <text evidence="3 12 13">Belongs to the DapA family.</text>
</comment>